<dbReference type="Proteomes" id="UP000269669">
    <property type="component" value="Unassembled WGS sequence"/>
</dbReference>
<dbReference type="RefSeq" id="WP_125484746.1">
    <property type="nucleotide sequence ID" value="NZ_RSDW01000001.1"/>
</dbReference>
<gene>
    <name evidence="2" type="ORF">EDE15_1596</name>
</gene>
<dbReference type="InterPro" id="IPR011991">
    <property type="entry name" value="ArsR-like_HTH"/>
</dbReference>
<dbReference type="NCBIfam" id="NF033788">
    <property type="entry name" value="HTH_metalloreg"/>
    <property type="match status" value="1"/>
</dbReference>
<dbReference type="InterPro" id="IPR001845">
    <property type="entry name" value="HTH_ArsR_DNA-bd_dom"/>
</dbReference>
<keyword evidence="3" id="KW-1185">Reference proteome</keyword>
<comment type="caution">
    <text evidence="2">The sequence shown here is derived from an EMBL/GenBank/DDBJ whole genome shotgun (WGS) entry which is preliminary data.</text>
</comment>
<dbReference type="SUPFAM" id="SSF46785">
    <property type="entry name" value="Winged helix' DNA-binding domain"/>
    <property type="match status" value="1"/>
</dbReference>
<dbReference type="PRINTS" id="PR00778">
    <property type="entry name" value="HTHARSR"/>
</dbReference>
<protein>
    <submittedName>
        <fullName evidence="2">ArsR family transcriptional regulator</fullName>
    </submittedName>
</protein>
<dbReference type="OrthoDB" id="9799175at2"/>
<dbReference type="PANTHER" id="PTHR38600">
    <property type="entry name" value="TRANSCRIPTIONAL REGULATORY PROTEIN"/>
    <property type="match status" value="1"/>
</dbReference>
<proteinExistence type="predicted"/>
<evidence type="ECO:0000259" key="1">
    <source>
        <dbReference type="PROSITE" id="PS50987"/>
    </source>
</evidence>
<dbReference type="Pfam" id="PF12840">
    <property type="entry name" value="HTH_20"/>
    <property type="match status" value="1"/>
</dbReference>
<evidence type="ECO:0000313" key="3">
    <source>
        <dbReference type="Proteomes" id="UP000269669"/>
    </source>
</evidence>
<dbReference type="SMART" id="SM00418">
    <property type="entry name" value="HTH_ARSR"/>
    <property type="match status" value="1"/>
</dbReference>
<dbReference type="InterPro" id="IPR036388">
    <property type="entry name" value="WH-like_DNA-bd_sf"/>
</dbReference>
<dbReference type="CDD" id="cd00090">
    <property type="entry name" value="HTH_ARSR"/>
    <property type="match status" value="1"/>
</dbReference>
<evidence type="ECO:0000313" key="2">
    <source>
        <dbReference type="EMBL" id="RSL16087.1"/>
    </source>
</evidence>
<dbReference type="PROSITE" id="PS50987">
    <property type="entry name" value="HTH_ARSR_2"/>
    <property type="match status" value="1"/>
</dbReference>
<name>A0A428MGV8_9BACT</name>
<accession>A0A428MGV8</accession>
<dbReference type="PANTHER" id="PTHR38600:SF2">
    <property type="entry name" value="SLL0088 PROTEIN"/>
    <property type="match status" value="1"/>
</dbReference>
<dbReference type="InterPro" id="IPR036390">
    <property type="entry name" value="WH_DNA-bd_sf"/>
</dbReference>
<dbReference type="GO" id="GO:0003700">
    <property type="term" value="F:DNA-binding transcription factor activity"/>
    <property type="evidence" value="ECO:0007669"/>
    <property type="project" value="InterPro"/>
</dbReference>
<sequence length="113" mass="12942">MVKSNAVRLDSIFHALSDSTRRSILRDVSAKEKTVGEVAKPYAMSLAAVSKHLKVLEEAELIARERRGSFQIVRLKAKSLRPAEEWLAFYEKFWSEKIDSLQRYLEEGEDDGN</sequence>
<dbReference type="EMBL" id="RSDW01000001">
    <property type="protein sequence ID" value="RSL16087.1"/>
    <property type="molecule type" value="Genomic_DNA"/>
</dbReference>
<reference evidence="2 3" key="1">
    <citation type="submission" date="2018-12" db="EMBL/GenBank/DDBJ databases">
        <title>Sequencing of bacterial isolates from soil warming experiment in Harvard Forest, Massachusetts, USA.</title>
        <authorList>
            <person name="Deangelis K."/>
        </authorList>
    </citation>
    <scope>NUCLEOTIDE SEQUENCE [LARGE SCALE GENOMIC DNA]</scope>
    <source>
        <strain evidence="2 3">EB153</strain>
    </source>
</reference>
<dbReference type="Gene3D" id="1.10.10.10">
    <property type="entry name" value="Winged helix-like DNA-binding domain superfamily/Winged helix DNA-binding domain"/>
    <property type="match status" value="1"/>
</dbReference>
<feature type="domain" description="HTH arsR-type" evidence="1">
    <location>
        <begin position="1"/>
        <end position="95"/>
    </location>
</feature>
<organism evidence="2 3">
    <name type="scientific">Edaphobacter aggregans</name>
    <dbReference type="NCBI Taxonomy" id="570835"/>
    <lineage>
        <taxon>Bacteria</taxon>
        <taxon>Pseudomonadati</taxon>
        <taxon>Acidobacteriota</taxon>
        <taxon>Terriglobia</taxon>
        <taxon>Terriglobales</taxon>
        <taxon>Acidobacteriaceae</taxon>
        <taxon>Edaphobacter</taxon>
    </lineage>
</organism>
<dbReference type="AlphaFoldDB" id="A0A428MGV8"/>